<gene>
    <name evidence="1" type="primary">25</name>
    <name evidence="1" type="ORF">SEA_MATTEO_25</name>
</gene>
<sequence>MPDIFYTLDDGFGTPGKKLKLRWRPTSPQGVDGAVIIAPNAPRWISSTVGVPTEVEDVAATRWEIDNLGAINRHQPIYVDIPPGGGDVTALIRAAIGVPPEAPVSTLVAAAQDAAAVALTDPDSEARAALDAAYAPKWLPSTAYTAGALVMLPAPINGPGTRNSNGTSRASFDATEQGAWTATGGGLDQATADELYAPIGIIESGILTPFLPDVQTEPFFTALDTPSPSSATDVTAVLYGDSTGNQTDEWWAVAWNSVRALWSEWRVLYYPWNTATETYPSPTVWQAGTPVGGPSPINTTVATDLFSRTGELIGSAPTTGDPWEGTPGYYTTNGSRLTYIAASGLTNARLPFPAYGAVTFTGTVRISTVESASKQSRIIGKYIDENNFIYVNFVGAASTTVTIQKRVAGTLTTIATLTAAIPPNTAAADYPFSITIDGTAVSATVNGVTATATLTTDDATVFANATRVGLGSNSPTFEADGLGVAVNGFSTGGSYNTLHLYNASVPGSRLDHQQTRLVAMTPRTPNVAFISPGHNYTTDTPSVFLPKVQDFVDDLRELHPGVPVVCTSQNPEFAPATNAVAHNARQRALRPYAKQQGWGYIPGYEVFAMRADGGVACIQSDGLHPTFGVPSNNGSGIWADAALQYLRARSERAA</sequence>
<dbReference type="SUPFAM" id="SSF52266">
    <property type="entry name" value="SGNH hydrolase"/>
    <property type="match status" value="1"/>
</dbReference>
<dbReference type="InterPro" id="IPR036514">
    <property type="entry name" value="SGNH_hydro_sf"/>
</dbReference>
<dbReference type="CDD" id="cd00229">
    <property type="entry name" value="SGNH_hydrolase"/>
    <property type="match status" value="1"/>
</dbReference>
<dbReference type="Gene3D" id="3.40.50.1110">
    <property type="entry name" value="SGNH hydrolase"/>
    <property type="match status" value="1"/>
</dbReference>
<dbReference type="GeneID" id="77929291"/>
<reference evidence="1 2" key="1">
    <citation type="submission" date="2020-07" db="EMBL/GenBank/DDBJ databases">
        <authorList>
            <person name="McAllister N."/>
            <person name="Young J."/>
            <person name="Gollmer S."/>
            <person name="Akhtar Z.M."/>
            <person name="Amr M."/>
            <person name="Desai R.P."/>
            <person name="Lewis C.M."/>
            <person name="Oday Z.S."/>
            <person name="Robertson L.A."/>
            <person name="Yannam M.R."/>
            <person name="Butela K.A."/>
            <person name="Garlena R.A."/>
            <person name="Russell D.A."/>
            <person name="Pope W.H."/>
            <person name="Jacobs-Sera D."/>
            <person name="Hatfull G.F."/>
        </authorList>
    </citation>
    <scope>NUCLEOTIDE SEQUENCE [LARGE SCALE GENOMIC DNA]</scope>
</reference>
<keyword evidence="2" id="KW-1185">Reference proteome</keyword>
<name>A0A7L7STX7_9CAUD</name>
<protein>
    <submittedName>
        <fullName evidence="1">Minor tail protein</fullName>
    </submittedName>
</protein>
<dbReference type="Proteomes" id="UP000516550">
    <property type="component" value="Genome"/>
</dbReference>
<dbReference type="Gene3D" id="2.60.120.560">
    <property type="entry name" value="Exo-inulinase, domain 1"/>
    <property type="match status" value="1"/>
</dbReference>
<dbReference type="RefSeq" id="YP_010653456.1">
    <property type="nucleotide sequence ID" value="NC_070798.1"/>
</dbReference>
<evidence type="ECO:0000313" key="2">
    <source>
        <dbReference type="Proteomes" id="UP000516550"/>
    </source>
</evidence>
<dbReference type="KEGG" id="vg:77929291"/>
<evidence type="ECO:0000313" key="1">
    <source>
        <dbReference type="EMBL" id="QOC55955.1"/>
    </source>
</evidence>
<organism evidence="1 2">
    <name type="scientific">Gordonia phage Matteo</name>
    <dbReference type="NCBI Taxonomy" id="2759392"/>
    <lineage>
        <taxon>Viruses</taxon>
        <taxon>Duplodnaviria</taxon>
        <taxon>Heunggongvirae</taxon>
        <taxon>Uroviricota</taxon>
        <taxon>Caudoviricetes</taxon>
        <taxon>Attisvirus</taxon>
        <taxon>Attisvirus matteo</taxon>
    </lineage>
</organism>
<accession>A0A7L7STX7</accession>
<proteinExistence type="predicted"/>
<dbReference type="EMBL" id="MT771342">
    <property type="protein sequence ID" value="QOC55955.1"/>
    <property type="molecule type" value="Genomic_DNA"/>
</dbReference>